<sequence length="633" mass="67543">MNTIVLTGAVMTHPRRIAAAEAIAAKDPKGRVRVVTDPDPSGPPTALRTANPSWSCVGDDSTHHLVFQDDVLIADGFFPYAEKAAAAFPGEAVAFYEGWEGRNSGVVRLAALTGASWARALDEHVPSLALMLPAEAARGYERFAAEHGNGWPYDVVVQRFLKASGIPVRLAVPSTVDHDDVPSLAGNSTHGWRRATFFSDRAEDTFSDDCVSFPVVPYYQYGEAKCAVRHGDRWEHLDTDRYLKRVGMTAQCDAGLVAAADDGLPEPVRRHVWLTAFATGMVVRGLTTRDPDPAVADAVMDALGPGGLCEEYTGAELVGMMPRIRALALAAFAAGGDARRAPAAAQAAVPGPPDGAGIAVTGGDPAFAAQLARLLTDAGRPATHHPRLERNRAPHTVVHLGRPYDDGYGVSEMLADAEKAGVERLVYAGSAEIYRGADQDECAEEAPSAPPRHAEARAWWDEEEECRSWGAATGTPVQVLRFAEIVGPHAPTRGVLATWMLRAWTRRTALVVAGRRHQIVDYRDMADALAAVLAAPARPAVYNVASARFEETEFAELAAGTARRTPYEQAPVTGEPHTPLMSTGLITAETGWRPSAQVRNGARAQAQWLACDTHDDIVGTVGAVGAARLDSDA</sequence>
<dbReference type="Proteomes" id="UP001501371">
    <property type="component" value="Unassembled WGS sequence"/>
</dbReference>
<gene>
    <name evidence="2" type="ORF">GCM10009654_21370</name>
</gene>
<dbReference type="InterPro" id="IPR036291">
    <property type="entry name" value="NAD(P)-bd_dom_sf"/>
</dbReference>
<accession>A0ABN1URA0</accession>
<dbReference type="Gene3D" id="3.40.50.720">
    <property type="entry name" value="NAD(P)-binding Rossmann-like Domain"/>
    <property type="match status" value="1"/>
</dbReference>
<dbReference type="SUPFAM" id="SSF51735">
    <property type="entry name" value="NAD(P)-binding Rossmann-fold domains"/>
    <property type="match status" value="1"/>
</dbReference>
<reference evidence="2 3" key="1">
    <citation type="journal article" date="2019" name="Int. J. Syst. Evol. Microbiol.">
        <title>The Global Catalogue of Microorganisms (GCM) 10K type strain sequencing project: providing services to taxonomists for standard genome sequencing and annotation.</title>
        <authorList>
            <consortium name="The Broad Institute Genomics Platform"/>
            <consortium name="The Broad Institute Genome Sequencing Center for Infectious Disease"/>
            <person name="Wu L."/>
            <person name="Ma J."/>
        </authorList>
    </citation>
    <scope>NUCLEOTIDE SEQUENCE [LARGE SCALE GENOMIC DNA]</scope>
    <source>
        <strain evidence="2 3">JCM 12696</strain>
    </source>
</reference>
<name>A0ABN1URA0_9ACTN</name>
<protein>
    <recommendedName>
        <fullName evidence="1">NAD-dependent epimerase/dehydratase domain-containing protein</fullName>
    </recommendedName>
</protein>
<keyword evidence="3" id="KW-1185">Reference proteome</keyword>
<organism evidence="2 3">
    <name type="scientific">Streptomyces hebeiensis</name>
    <dbReference type="NCBI Taxonomy" id="229486"/>
    <lineage>
        <taxon>Bacteria</taxon>
        <taxon>Bacillati</taxon>
        <taxon>Actinomycetota</taxon>
        <taxon>Actinomycetes</taxon>
        <taxon>Kitasatosporales</taxon>
        <taxon>Streptomycetaceae</taxon>
        <taxon>Streptomyces</taxon>
    </lineage>
</organism>
<proteinExistence type="predicted"/>
<feature type="domain" description="NAD-dependent epimerase/dehydratase" evidence="1">
    <location>
        <begin position="410"/>
        <end position="545"/>
    </location>
</feature>
<evidence type="ECO:0000259" key="1">
    <source>
        <dbReference type="Pfam" id="PF01370"/>
    </source>
</evidence>
<evidence type="ECO:0000313" key="3">
    <source>
        <dbReference type="Proteomes" id="UP001501371"/>
    </source>
</evidence>
<dbReference type="InterPro" id="IPR001509">
    <property type="entry name" value="Epimerase_deHydtase"/>
</dbReference>
<dbReference type="RefSeq" id="WP_344273623.1">
    <property type="nucleotide sequence ID" value="NZ_BAAAKV010000015.1"/>
</dbReference>
<comment type="caution">
    <text evidence="2">The sequence shown here is derived from an EMBL/GenBank/DDBJ whole genome shotgun (WGS) entry which is preliminary data.</text>
</comment>
<evidence type="ECO:0000313" key="2">
    <source>
        <dbReference type="EMBL" id="GAA1164315.1"/>
    </source>
</evidence>
<dbReference type="Pfam" id="PF01370">
    <property type="entry name" value="Epimerase"/>
    <property type="match status" value="1"/>
</dbReference>
<dbReference type="EMBL" id="BAAAKV010000015">
    <property type="protein sequence ID" value="GAA1164315.1"/>
    <property type="molecule type" value="Genomic_DNA"/>
</dbReference>